<dbReference type="SUPFAM" id="SSF54523">
    <property type="entry name" value="Pili subunits"/>
    <property type="match status" value="1"/>
</dbReference>
<proteinExistence type="predicted"/>
<sequence>MKISASNSSGFGLLETVLAIGLGLALTTASLAIFSPASGAVSTEQEISRLDHLHAAVTSAYASSRDFNSLVAYTASQNGWLQDGSGNWHSTAWGDLSLTPTNMAGLPGDGWQVELTMLPADVCQRIAGAEVGIWTHVYVDGHEVADNADATTLCTAGGSHTFLAQSYGGRRPGYAIGPILTPDAPLCVQLREEGTIGTVRPDLCSDSHS</sequence>
<gene>
    <name evidence="1" type="ORF">ACFYG5_01935</name>
</gene>
<organism evidence="1">
    <name type="scientific">Rhodanobacter sp. FW102-FHT14D07</name>
    <dbReference type="NCBI Taxonomy" id="3351462"/>
    <lineage>
        <taxon>Bacteria</taxon>
        <taxon>Pseudomonadati</taxon>
        <taxon>Pseudomonadota</taxon>
        <taxon>Gammaproteobacteria</taxon>
        <taxon>Lysobacterales</taxon>
        <taxon>Rhodanobacteraceae</taxon>
        <taxon>Rhodanobacter</taxon>
    </lineage>
</organism>
<dbReference type="AlphaFoldDB" id="A0AB74UWA6"/>
<accession>A0AB74UWA6</accession>
<reference evidence="1" key="1">
    <citation type="submission" date="2024-10" db="EMBL/GenBank/DDBJ databases">
        <authorList>
            <person name="Lesea H.P."/>
            <person name="Kuehl J.V."/>
            <person name="Chandonia J.-M."/>
        </authorList>
    </citation>
    <scope>NUCLEOTIDE SEQUENCE</scope>
    <source>
        <strain evidence="1">FW102-FHT14D07</strain>
    </source>
</reference>
<dbReference type="EMBL" id="CP170721">
    <property type="protein sequence ID" value="XIA18926.1"/>
    <property type="molecule type" value="Genomic_DNA"/>
</dbReference>
<evidence type="ECO:0000313" key="1">
    <source>
        <dbReference type="EMBL" id="XIA18926.1"/>
    </source>
</evidence>
<dbReference type="Gene3D" id="3.30.1690.10">
    <property type="entry name" value="TcpA-like pilin"/>
    <property type="match status" value="1"/>
</dbReference>
<dbReference type="RefSeq" id="WP_395119885.1">
    <property type="nucleotide sequence ID" value="NZ_CP170721.1"/>
</dbReference>
<name>A0AB74UWA6_9GAMM</name>
<dbReference type="InterPro" id="IPR045584">
    <property type="entry name" value="Pilin-like"/>
</dbReference>
<evidence type="ECO:0008006" key="2">
    <source>
        <dbReference type="Google" id="ProtNLM"/>
    </source>
</evidence>
<protein>
    <recommendedName>
        <fullName evidence="2">Type II secretion system protein</fullName>
    </recommendedName>
</protein>